<dbReference type="EMBL" id="BSNC01000005">
    <property type="protein sequence ID" value="GLP96642.1"/>
    <property type="molecule type" value="Genomic_DNA"/>
</dbReference>
<dbReference type="GO" id="GO:0006826">
    <property type="term" value="P:iron ion transport"/>
    <property type="evidence" value="ECO:0007669"/>
    <property type="project" value="UniProtKB-KW"/>
</dbReference>
<dbReference type="Gene3D" id="2.40.170.20">
    <property type="entry name" value="TonB-dependent receptor, beta-barrel domain"/>
    <property type="match status" value="1"/>
</dbReference>
<keyword evidence="2 11" id="KW-0813">Transport</keyword>
<organism evidence="16 17">
    <name type="scientific">Paraferrimonas sedimenticola</name>
    <dbReference type="NCBI Taxonomy" id="375674"/>
    <lineage>
        <taxon>Bacteria</taxon>
        <taxon>Pseudomonadati</taxon>
        <taxon>Pseudomonadota</taxon>
        <taxon>Gammaproteobacteria</taxon>
        <taxon>Alteromonadales</taxon>
        <taxon>Ferrimonadaceae</taxon>
        <taxon>Paraferrimonas</taxon>
    </lineage>
</organism>
<feature type="signal peptide" evidence="13">
    <location>
        <begin position="1"/>
        <end position="24"/>
    </location>
</feature>
<reference evidence="16" key="1">
    <citation type="journal article" date="2014" name="Int. J. Syst. Evol. Microbiol.">
        <title>Complete genome sequence of Corynebacterium casei LMG S-19264T (=DSM 44701T), isolated from a smear-ripened cheese.</title>
        <authorList>
            <consortium name="US DOE Joint Genome Institute (JGI-PGF)"/>
            <person name="Walter F."/>
            <person name="Albersmeier A."/>
            <person name="Kalinowski J."/>
            <person name="Ruckert C."/>
        </authorList>
    </citation>
    <scope>NUCLEOTIDE SEQUENCE</scope>
    <source>
        <strain evidence="16">NBRC 101628</strain>
    </source>
</reference>
<evidence type="ECO:0000256" key="1">
    <source>
        <dbReference type="ARBA" id="ARBA00004571"/>
    </source>
</evidence>
<dbReference type="Proteomes" id="UP001161422">
    <property type="component" value="Unassembled WGS sequence"/>
</dbReference>
<evidence type="ECO:0000256" key="8">
    <source>
        <dbReference type="ARBA" id="ARBA00023077"/>
    </source>
</evidence>
<dbReference type="Pfam" id="PF00593">
    <property type="entry name" value="TonB_dep_Rec_b-barrel"/>
    <property type="match status" value="1"/>
</dbReference>
<evidence type="ECO:0000256" key="13">
    <source>
        <dbReference type="SAM" id="SignalP"/>
    </source>
</evidence>
<dbReference type="PANTHER" id="PTHR32552:SF81">
    <property type="entry name" value="TONB-DEPENDENT OUTER MEMBRANE RECEPTOR"/>
    <property type="match status" value="1"/>
</dbReference>
<dbReference type="PROSITE" id="PS52016">
    <property type="entry name" value="TONB_DEPENDENT_REC_3"/>
    <property type="match status" value="1"/>
</dbReference>
<keyword evidence="6" id="KW-0408">Iron</keyword>
<evidence type="ECO:0000259" key="15">
    <source>
        <dbReference type="Pfam" id="PF07715"/>
    </source>
</evidence>
<evidence type="ECO:0000313" key="16">
    <source>
        <dbReference type="EMBL" id="GLP96642.1"/>
    </source>
</evidence>
<evidence type="ECO:0000256" key="9">
    <source>
        <dbReference type="ARBA" id="ARBA00023136"/>
    </source>
</evidence>
<keyword evidence="8 12" id="KW-0798">TonB box</keyword>
<keyword evidence="4" id="KW-0410">Iron transport</keyword>
<protein>
    <submittedName>
        <fullName evidence="16">TonB-dependent receptor</fullName>
    </submittedName>
</protein>
<evidence type="ECO:0000256" key="7">
    <source>
        <dbReference type="ARBA" id="ARBA00023065"/>
    </source>
</evidence>
<dbReference type="InterPro" id="IPR036942">
    <property type="entry name" value="Beta-barrel_TonB_sf"/>
</dbReference>
<keyword evidence="10 11" id="KW-0998">Cell outer membrane</keyword>
<dbReference type="GO" id="GO:0009279">
    <property type="term" value="C:cell outer membrane"/>
    <property type="evidence" value="ECO:0007669"/>
    <property type="project" value="UniProtKB-SubCell"/>
</dbReference>
<feature type="domain" description="TonB-dependent receptor plug" evidence="15">
    <location>
        <begin position="50"/>
        <end position="159"/>
    </location>
</feature>
<evidence type="ECO:0000256" key="2">
    <source>
        <dbReference type="ARBA" id="ARBA00022448"/>
    </source>
</evidence>
<keyword evidence="3 11" id="KW-1134">Transmembrane beta strand</keyword>
<keyword evidence="9 11" id="KW-0472">Membrane</keyword>
<dbReference type="Pfam" id="PF07715">
    <property type="entry name" value="Plug"/>
    <property type="match status" value="1"/>
</dbReference>
<keyword evidence="16" id="KW-0675">Receptor</keyword>
<accession>A0AA37W1R1</accession>
<name>A0AA37W1R1_9GAMM</name>
<evidence type="ECO:0000256" key="10">
    <source>
        <dbReference type="ARBA" id="ARBA00023237"/>
    </source>
</evidence>
<keyword evidence="5 11" id="KW-0812">Transmembrane</keyword>
<gene>
    <name evidence="16" type="ORF">GCM10007895_19480</name>
</gene>
<evidence type="ECO:0000313" key="17">
    <source>
        <dbReference type="Proteomes" id="UP001161422"/>
    </source>
</evidence>
<evidence type="ECO:0000256" key="5">
    <source>
        <dbReference type="ARBA" id="ARBA00022692"/>
    </source>
</evidence>
<sequence length="727" mass="80266">MFTKTQIATAVALASSVLPASSFAAEEETKEAAVLERIEVTANRRVQNIADVPVSIAAISEKQFENLMSGGGDILQLALQVPGLYAESSNGRVAPRFYIRGLGNTDFDLAASQPVSVIMDDVVMENVILKSFPLFDMQQVEVFRGPQGSLFGRNSTAGIVKFDTAKPTDDLDGYVKLGGGNYGSQVIEGAVGGGITDSFRARVSVKDDRRDDWISNGFTNEKNIYGGHKDTAVRTQVEVDLTDRWDLRFSYQQRDLDGTSTMFRANVLDQGSNKLNGNYKRDEVYYNDTPEYRNFQKYKNKGYSLYSNLDLDFATLSYIGSLQKADGSGFGDIDGGNEGGPGDIPFQSNTADGADVKQLTHELRLASNNNTGLTWQGGFYWFDSELTVETDPFFTTPSIVRHDNKTWAVFGQVSYDFTDALTLVGGLRYTKDDKTLKDIQSNINFKDVTTDDSKVSGDLALHYKVSDDWAVFSRFAHGFRAPSIQGRDVAFFGAPSVAKSETVTSIEVGTKGDLLENTLRLNTALFAYQVNDPQFTAVGGTDNLVQLLNADKGKAYGIEFDFEWLPIENLLFTAGFAYQKTEIQDKNLVVGICAQCDVTNPLVTIEGVERALVNGNPFPQAPEVTGNLTARWSQEVGNGEIFAFTDWSYQGKTNLFIYESQEFNTSGQFEGGLRLGYVNFGYDLEVALYGRNITDESNIKGGIDFNNNTAFVNEPRRYGIEITKRFY</sequence>
<keyword evidence="17" id="KW-1185">Reference proteome</keyword>
<comment type="similarity">
    <text evidence="11 12">Belongs to the TonB-dependent receptor family.</text>
</comment>
<evidence type="ECO:0000256" key="6">
    <source>
        <dbReference type="ARBA" id="ARBA00023004"/>
    </source>
</evidence>
<keyword evidence="7" id="KW-0406">Ion transport</keyword>
<evidence type="ECO:0000256" key="4">
    <source>
        <dbReference type="ARBA" id="ARBA00022496"/>
    </source>
</evidence>
<dbReference type="PANTHER" id="PTHR32552">
    <property type="entry name" value="FERRICHROME IRON RECEPTOR-RELATED"/>
    <property type="match status" value="1"/>
</dbReference>
<dbReference type="InterPro" id="IPR000531">
    <property type="entry name" value="Beta-barrel_TonB"/>
</dbReference>
<feature type="domain" description="TonB-dependent receptor-like beta-barrel" evidence="14">
    <location>
        <begin position="276"/>
        <end position="693"/>
    </location>
</feature>
<feature type="chain" id="PRO_5041325950" evidence="13">
    <location>
        <begin position="25"/>
        <end position="727"/>
    </location>
</feature>
<dbReference type="InterPro" id="IPR012910">
    <property type="entry name" value="Plug_dom"/>
</dbReference>
<evidence type="ECO:0000256" key="3">
    <source>
        <dbReference type="ARBA" id="ARBA00022452"/>
    </source>
</evidence>
<dbReference type="RefSeq" id="WP_095503969.1">
    <property type="nucleotide sequence ID" value="NZ_BSNC01000005.1"/>
</dbReference>
<reference evidence="16" key="2">
    <citation type="submission" date="2023-01" db="EMBL/GenBank/DDBJ databases">
        <title>Draft genome sequence of Paraferrimonas sedimenticola strain NBRC 101628.</title>
        <authorList>
            <person name="Sun Q."/>
            <person name="Mori K."/>
        </authorList>
    </citation>
    <scope>NUCLEOTIDE SEQUENCE</scope>
    <source>
        <strain evidence="16">NBRC 101628</strain>
    </source>
</reference>
<comment type="subcellular location">
    <subcellularLocation>
        <location evidence="1 11">Cell outer membrane</location>
        <topology evidence="1 11">Multi-pass membrane protein</topology>
    </subcellularLocation>
</comment>
<keyword evidence="13" id="KW-0732">Signal</keyword>
<dbReference type="SUPFAM" id="SSF56935">
    <property type="entry name" value="Porins"/>
    <property type="match status" value="1"/>
</dbReference>
<dbReference type="InterPro" id="IPR039426">
    <property type="entry name" value="TonB-dep_rcpt-like"/>
</dbReference>
<evidence type="ECO:0000256" key="12">
    <source>
        <dbReference type="RuleBase" id="RU003357"/>
    </source>
</evidence>
<evidence type="ECO:0000259" key="14">
    <source>
        <dbReference type="Pfam" id="PF00593"/>
    </source>
</evidence>
<proteinExistence type="inferred from homology"/>
<comment type="caution">
    <text evidence="16">The sequence shown here is derived from an EMBL/GenBank/DDBJ whole genome shotgun (WGS) entry which is preliminary data.</text>
</comment>
<evidence type="ECO:0000256" key="11">
    <source>
        <dbReference type="PROSITE-ProRule" id="PRU01360"/>
    </source>
</evidence>
<dbReference type="AlphaFoldDB" id="A0AA37W1R1"/>